<dbReference type="KEGG" id="orb:IPMB12_09450"/>
<dbReference type="InterPro" id="IPR007488">
    <property type="entry name" value="DUF535"/>
</dbReference>
<proteinExistence type="predicted"/>
<dbReference type="Proteomes" id="UP000501168">
    <property type="component" value="Chromosome"/>
</dbReference>
<dbReference type="EMBL" id="CP050253">
    <property type="protein sequence ID" value="QIQ21885.1"/>
    <property type="molecule type" value="Genomic_DNA"/>
</dbReference>
<dbReference type="FunCoup" id="A0A6G9ICC8">
    <property type="interactions" value="61"/>
</dbReference>
<dbReference type="InParanoid" id="A0A6G9ICC8"/>
<dbReference type="AlphaFoldDB" id="A0A6G9ICC8"/>
<reference evidence="1 2" key="1">
    <citation type="submission" date="2020-03" db="EMBL/GenBank/DDBJ databases">
        <title>Complete genome sequence of Orbus sp. IPMB12 (BCRC 80908).</title>
        <authorList>
            <person name="Lo W.-S."/>
            <person name="Chang T.-H."/>
            <person name="Kuo C.-H."/>
        </authorList>
    </citation>
    <scope>NUCLEOTIDE SEQUENCE [LARGE SCALE GENOMIC DNA]</scope>
    <source>
        <strain evidence="1 2">IPMB12</strain>
    </source>
</reference>
<dbReference type="PANTHER" id="PTHR38785:SF1">
    <property type="entry name" value="HOMOLOG OF VIRK"/>
    <property type="match status" value="1"/>
</dbReference>
<evidence type="ECO:0000313" key="1">
    <source>
        <dbReference type="EMBL" id="QIQ21885.1"/>
    </source>
</evidence>
<dbReference type="Pfam" id="PF04393">
    <property type="entry name" value="DUF535"/>
    <property type="match status" value="1"/>
</dbReference>
<evidence type="ECO:0000313" key="2">
    <source>
        <dbReference type="Proteomes" id="UP000501168"/>
    </source>
</evidence>
<dbReference type="GO" id="GO:0006974">
    <property type="term" value="P:DNA damage response"/>
    <property type="evidence" value="ECO:0007669"/>
    <property type="project" value="TreeGrafter"/>
</dbReference>
<gene>
    <name evidence="1" type="ORF">IPMB12_09450</name>
</gene>
<keyword evidence="2" id="KW-1185">Reference proteome</keyword>
<name>A0A6G9ICC8_9GAMM</name>
<protein>
    <submittedName>
        <fullName evidence="1">DUF535 domain-containing protein</fullName>
    </submittedName>
</protein>
<dbReference type="PANTHER" id="PTHR38785">
    <property type="entry name" value="HOMOLOG OF VIRK"/>
    <property type="match status" value="1"/>
</dbReference>
<dbReference type="RefSeq" id="WP_166917111.1">
    <property type="nucleotide sequence ID" value="NZ_CP050253.1"/>
</dbReference>
<sequence length="313" mass="36529">MNNIKAMPLPTSRKDLFNRLVKGELILNPLWEKPLYRKKFLLRSYFAYPKTLTWLDHLYQYHLLPYYLSRQTNLPCKLQRPYLSSCISQKEALDALIFHYDFLEQQPDAVTQAFYDDQPYRLADITGKAEATFYVELQSTDKFSREGELTLSIFNQDNISLANLTFSIISYQNKPTLFIAGLQGANVVDSRQVIQQATKACFGLFPKRLVIEVAQLIASHFSLQQIIAVSNSTHIYNNWRYRRRHKHVHSDYDEFWLTLDGQQDKRQLFVLPLVTQRKALEDIASKKRSEYRSRYALLDALAENVSGQLSTLK</sequence>
<accession>A0A6G9ICC8</accession>
<organism evidence="1 2">
    <name type="scientific">Zophobihabitans entericus</name>
    <dbReference type="NCBI Taxonomy" id="1635327"/>
    <lineage>
        <taxon>Bacteria</taxon>
        <taxon>Pseudomonadati</taxon>
        <taxon>Pseudomonadota</taxon>
        <taxon>Gammaproteobacteria</taxon>
        <taxon>Orbales</taxon>
        <taxon>Orbaceae</taxon>
        <taxon>Zophobihabitans</taxon>
    </lineage>
</organism>